<dbReference type="EMBL" id="JAAZSR010000410">
    <property type="protein sequence ID" value="NKX52115.1"/>
    <property type="molecule type" value="Genomic_DNA"/>
</dbReference>
<gene>
    <name evidence="1" type="ORF">HER39_16385</name>
</gene>
<comment type="caution">
    <text evidence="1">The sequence shown here is derived from an EMBL/GenBank/DDBJ whole genome shotgun (WGS) entry which is preliminary data.</text>
</comment>
<dbReference type="Gene3D" id="3.90.180.10">
    <property type="entry name" value="Medium-chain alcohol dehydrogenases, catalytic domain"/>
    <property type="match status" value="1"/>
</dbReference>
<accession>A0ABX1JVB3</accession>
<dbReference type="SUPFAM" id="SSF50129">
    <property type="entry name" value="GroES-like"/>
    <property type="match status" value="1"/>
</dbReference>
<organism evidence="1 2">
    <name type="scientific">Arthrobacter deserti</name>
    <dbReference type="NCBI Taxonomy" id="1742687"/>
    <lineage>
        <taxon>Bacteria</taxon>
        <taxon>Bacillati</taxon>
        <taxon>Actinomycetota</taxon>
        <taxon>Actinomycetes</taxon>
        <taxon>Micrococcales</taxon>
        <taxon>Micrococcaceae</taxon>
        <taxon>Arthrobacter</taxon>
    </lineage>
</organism>
<evidence type="ECO:0000313" key="1">
    <source>
        <dbReference type="EMBL" id="NKX52115.1"/>
    </source>
</evidence>
<reference evidence="1 2" key="1">
    <citation type="submission" date="2020-04" db="EMBL/GenBank/DDBJ databases">
        <authorList>
            <person name="Liu S."/>
        </authorList>
    </citation>
    <scope>NUCLEOTIDE SEQUENCE [LARGE SCALE GENOMIC DNA]</scope>
    <source>
        <strain evidence="1 2">CGMCC 1.15091</strain>
    </source>
</reference>
<proteinExistence type="predicted"/>
<protein>
    <submittedName>
        <fullName evidence="1">Alcohol dehydrogenase</fullName>
    </submittedName>
</protein>
<dbReference type="Proteomes" id="UP000523795">
    <property type="component" value="Unassembled WGS sequence"/>
</dbReference>
<evidence type="ECO:0000313" key="2">
    <source>
        <dbReference type="Proteomes" id="UP000523795"/>
    </source>
</evidence>
<feature type="non-terminal residue" evidence="1">
    <location>
        <position position="47"/>
    </location>
</feature>
<name>A0ABX1JVB3_9MICC</name>
<dbReference type="InterPro" id="IPR011032">
    <property type="entry name" value="GroES-like_sf"/>
</dbReference>
<keyword evidence="2" id="KW-1185">Reference proteome</keyword>
<sequence length="47" mass="4945">MKALVLDEIGSSFRLADVDISEPIGKEVLVEVKASGLCHSDLTASSL</sequence>